<dbReference type="Proteomes" id="UP000253383">
    <property type="component" value="Unassembled WGS sequence"/>
</dbReference>
<dbReference type="EMBL" id="QOWE01000041">
    <property type="protein sequence ID" value="RCR65557.1"/>
    <property type="molecule type" value="Genomic_DNA"/>
</dbReference>
<protein>
    <submittedName>
        <fullName evidence="2">DUF3526 domain-containing protein</fullName>
    </submittedName>
</protein>
<dbReference type="PANTHER" id="PTHR43471">
    <property type="entry name" value="ABC TRANSPORTER PERMEASE"/>
    <property type="match status" value="1"/>
</dbReference>
<dbReference type="InterPro" id="IPR021913">
    <property type="entry name" value="DUF3526"/>
</dbReference>
<evidence type="ECO:0000256" key="1">
    <source>
        <dbReference type="SAM" id="Phobius"/>
    </source>
</evidence>
<feature type="transmembrane region" description="Helical" evidence="1">
    <location>
        <begin position="20"/>
        <end position="39"/>
    </location>
</feature>
<accession>A0A368JD16</accession>
<evidence type="ECO:0000313" key="2">
    <source>
        <dbReference type="EMBL" id="RCR65557.1"/>
    </source>
</evidence>
<keyword evidence="3" id="KW-1185">Reference proteome</keyword>
<comment type="caution">
    <text evidence="2">The sequence shown here is derived from an EMBL/GenBank/DDBJ whole genome shotgun (WGS) entry which is preliminary data.</text>
</comment>
<dbReference type="PANTHER" id="PTHR43471:SF1">
    <property type="entry name" value="ABC TRANSPORTER PERMEASE PROTEIN NOSY-RELATED"/>
    <property type="match status" value="1"/>
</dbReference>
<gene>
    <name evidence="2" type="ORF">DUE52_31320</name>
</gene>
<feature type="transmembrane region" description="Helical" evidence="1">
    <location>
        <begin position="182"/>
        <end position="200"/>
    </location>
</feature>
<keyword evidence="1" id="KW-1133">Transmembrane helix</keyword>
<feature type="transmembrane region" description="Helical" evidence="1">
    <location>
        <begin position="212"/>
        <end position="234"/>
    </location>
</feature>
<dbReference type="Pfam" id="PF12679">
    <property type="entry name" value="ABC2_membrane_2"/>
    <property type="match status" value="1"/>
</dbReference>
<organism evidence="2 3">
    <name type="scientific">Larkinella punicea</name>
    <dbReference type="NCBI Taxonomy" id="2315727"/>
    <lineage>
        <taxon>Bacteria</taxon>
        <taxon>Pseudomonadati</taxon>
        <taxon>Bacteroidota</taxon>
        <taxon>Cytophagia</taxon>
        <taxon>Cytophagales</taxon>
        <taxon>Spirosomataceae</taxon>
        <taxon>Larkinella</taxon>
    </lineage>
</organism>
<dbReference type="OrthoDB" id="184009at2"/>
<dbReference type="RefSeq" id="WP_114410087.1">
    <property type="nucleotide sequence ID" value="NZ_QOWE01000041.1"/>
</dbReference>
<sequence>MIRQLIARNEFTQTRRDRRFVVAAGVVLLLLVVATWTGFRNYRSLADKREQANQSARAAWLGQTEKNPHSAAHYGTFAFRPKSDLSFLDFGLDTYTGASVYLEGHRQNDAKFSAAEDATVLIRFGEMTVAFVLQLLIPLLTIFLCFSTFTRERVENTLKLLVSQGASTPDLYWGKVWGYSQVVGLMVGPALLLAGGLLFAQTGFDATADTGLRLVLFVLLYALYFFLFVAGSVFVSARSSSSRNSLLTLLGVWIVACIILPKATANLGESLFSVPSSYAFRKQINEDQEKGIDGHNPSSARAKELEKKILAQYGVDSVSKLPVNFDGIVMQEGEKYTSMVYQKHFGALQDQFERQNSLADIVGFLNPYLAVRDLSMGLSGSDYAHFLDFKAKAEQYRFGLVERLNNHMKTFSKTGDWEKTVSRDFWAQTPDFQYQLPPVGWALRRHALSGLALMLFGSMLVWGVRRGLKTVSIA</sequence>
<dbReference type="GO" id="GO:0140359">
    <property type="term" value="F:ABC-type transporter activity"/>
    <property type="evidence" value="ECO:0007669"/>
    <property type="project" value="InterPro"/>
</dbReference>
<reference evidence="2 3" key="1">
    <citation type="submission" date="2018-07" db="EMBL/GenBank/DDBJ databases">
        <title>Genome analysis of Larkinella rosea.</title>
        <authorList>
            <person name="Zhou Z."/>
            <person name="Wang G."/>
        </authorList>
    </citation>
    <scope>NUCLEOTIDE SEQUENCE [LARGE SCALE GENOMIC DNA]</scope>
    <source>
        <strain evidence="3">zzj9</strain>
    </source>
</reference>
<dbReference type="Pfam" id="PF12040">
    <property type="entry name" value="DUF3526"/>
    <property type="match status" value="1"/>
</dbReference>
<keyword evidence="1" id="KW-0472">Membrane</keyword>
<name>A0A368JD16_9BACT</name>
<feature type="transmembrane region" description="Helical" evidence="1">
    <location>
        <begin position="129"/>
        <end position="149"/>
    </location>
</feature>
<feature type="transmembrane region" description="Helical" evidence="1">
    <location>
        <begin position="246"/>
        <end position="265"/>
    </location>
</feature>
<dbReference type="GO" id="GO:0005886">
    <property type="term" value="C:plasma membrane"/>
    <property type="evidence" value="ECO:0007669"/>
    <property type="project" value="UniProtKB-SubCell"/>
</dbReference>
<proteinExistence type="predicted"/>
<keyword evidence="1" id="KW-0812">Transmembrane</keyword>
<dbReference type="AlphaFoldDB" id="A0A368JD16"/>
<evidence type="ECO:0000313" key="3">
    <source>
        <dbReference type="Proteomes" id="UP000253383"/>
    </source>
</evidence>